<dbReference type="GeneID" id="10027509"/>
<evidence type="ECO:0000256" key="1">
    <source>
        <dbReference type="ARBA" id="ARBA00038310"/>
    </source>
</evidence>
<dbReference type="PANTHER" id="PTHR43569:SF2">
    <property type="entry name" value="AMIDOHYDROLASE-RELATED DOMAIN-CONTAINING PROTEIN"/>
    <property type="match status" value="1"/>
</dbReference>
<gene>
    <name evidence="3" type="ORF">MGYG_04829</name>
</gene>
<dbReference type="eggNOG" id="ENOG502RZT7">
    <property type="taxonomic scope" value="Eukaryota"/>
</dbReference>
<dbReference type="InterPro" id="IPR006680">
    <property type="entry name" value="Amidohydro-rel"/>
</dbReference>
<accession>E4UX30</accession>
<evidence type="ECO:0000313" key="4">
    <source>
        <dbReference type="Proteomes" id="UP000002669"/>
    </source>
</evidence>
<feature type="domain" description="Amidohydrolase-related" evidence="2">
    <location>
        <begin position="163"/>
        <end position="354"/>
    </location>
</feature>
<evidence type="ECO:0000313" key="3">
    <source>
        <dbReference type="EMBL" id="EFR01830.1"/>
    </source>
</evidence>
<dbReference type="GO" id="GO:0016787">
    <property type="term" value="F:hydrolase activity"/>
    <property type="evidence" value="ECO:0007669"/>
    <property type="project" value="UniProtKB-KW"/>
</dbReference>
<dbReference type="SUPFAM" id="SSF51556">
    <property type="entry name" value="Metallo-dependent hydrolases"/>
    <property type="match status" value="1"/>
</dbReference>
<dbReference type="AlphaFoldDB" id="E4UX30"/>
<dbReference type="PANTHER" id="PTHR43569">
    <property type="entry name" value="AMIDOHYDROLASE"/>
    <property type="match status" value="1"/>
</dbReference>
<dbReference type="InterPro" id="IPR052350">
    <property type="entry name" value="Metallo-dep_Lactonases"/>
</dbReference>
<organism evidence="4">
    <name type="scientific">Arthroderma gypseum (strain ATCC MYA-4604 / CBS 118893)</name>
    <name type="common">Microsporum gypseum</name>
    <dbReference type="NCBI Taxonomy" id="535722"/>
    <lineage>
        <taxon>Eukaryota</taxon>
        <taxon>Fungi</taxon>
        <taxon>Dikarya</taxon>
        <taxon>Ascomycota</taxon>
        <taxon>Pezizomycotina</taxon>
        <taxon>Eurotiomycetes</taxon>
        <taxon>Eurotiomycetidae</taxon>
        <taxon>Onygenales</taxon>
        <taxon>Arthrodermataceae</taxon>
        <taxon>Nannizzia</taxon>
    </lineage>
</organism>
<protein>
    <submittedName>
        <fullName evidence="3">Amidohydrolase</fullName>
    </submittedName>
</protein>
<dbReference type="Gene3D" id="3.20.20.140">
    <property type="entry name" value="Metal-dependent hydrolases"/>
    <property type="match status" value="1"/>
</dbReference>
<reference evidence="4" key="1">
    <citation type="journal article" date="2012" name="MBio">
        <title>Comparative genome analysis of Trichophyton rubrum and related dermatophytes reveals candidate genes involved in infection.</title>
        <authorList>
            <person name="Martinez D.A."/>
            <person name="Oliver B.G."/>
            <person name="Graeser Y."/>
            <person name="Goldberg J.M."/>
            <person name="Li W."/>
            <person name="Martinez-Rossi N.M."/>
            <person name="Monod M."/>
            <person name="Shelest E."/>
            <person name="Barton R.C."/>
            <person name="Birch E."/>
            <person name="Brakhage A.A."/>
            <person name="Chen Z."/>
            <person name="Gurr S.J."/>
            <person name="Heiman D."/>
            <person name="Heitman J."/>
            <person name="Kosti I."/>
            <person name="Rossi A."/>
            <person name="Saif S."/>
            <person name="Samalova M."/>
            <person name="Saunders C.W."/>
            <person name="Shea T."/>
            <person name="Summerbell R.C."/>
            <person name="Xu J."/>
            <person name="Young S."/>
            <person name="Zeng Q."/>
            <person name="Birren B.W."/>
            <person name="Cuomo C.A."/>
            <person name="White T.C."/>
        </authorList>
    </citation>
    <scope>NUCLEOTIDE SEQUENCE [LARGE SCALE GENOMIC DNA]</scope>
    <source>
        <strain evidence="4">ATCC MYA-4604 / CBS 118893</strain>
    </source>
</reference>
<dbReference type="OMA" id="IAWRTAM"/>
<comment type="similarity">
    <text evidence="1">Belongs to the metallo-dependent hydrolases superfamily.</text>
</comment>
<dbReference type="OrthoDB" id="2135488at2759"/>
<dbReference type="VEuPathDB" id="FungiDB:MGYG_04829"/>
<keyword evidence="3" id="KW-0378">Hydrolase</keyword>
<sequence>MDTPIIDSHVHLWTSSQLDTLAWHSPSNPLGSQHSVQEYRDAAISPLPVGYHFKGFVYIETDRISSLAPHGWTHVLEEVSFISHIACGIPLEGDRHVPTDKVPCLAIIPWAPVPLGPDGLEMYMAKVQEKVNNNGKDAWGKVKGVRYLLQDKPRGIMLEDGFIQGLRWLGQRGLTFDLGVDARSGGLHQLEETVELSERLYQQGSSQVKLILNHLCKPNLRISPSETYNHREFIEWKRHITSLSRHPLIYIKLSGLFSELLPLPAVEVEQDNTDQLSFTVDAIQPWTDVVFDTFGTARIMFGSDWPVCNVGGGGNPVTWTRWMKVVQLLLEKRGLADDDKNNIWYLTAQKAYGISPS</sequence>
<keyword evidence="4" id="KW-1185">Reference proteome</keyword>
<dbReference type="InterPro" id="IPR032466">
    <property type="entry name" value="Metal_Hydrolase"/>
</dbReference>
<evidence type="ECO:0000259" key="2">
    <source>
        <dbReference type="Pfam" id="PF04909"/>
    </source>
</evidence>
<dbReference type="STRING" id="535722.E4UX30"/>
<name>E4UX30_ARTGP</name>
<dbReference type="HOGENOM" id="CLU_044590_1_0_1"/>
<dbReference type="RefSeq" id="XP_003172241.1">
    <property type="nucleotide sequence ID" value="XM_003172193.1"/>
</dbReference>
<dbReference type="EMBL" id="DS989825">
    <property type="protein sequence ID" value="EFR01830.1"/>
    <property type="molecule type" value="Genomic_DNA"/>
</dbReference>
<dbReference type="Pfam" id="PF04909">
    <property type="entry name" value="Amidohydro_2"/>
    <property type="match status" value="1"/>
</dbReference>
<dbReference type="Proteomes" id="UP000002669">
    <property type="component" value="Unassembled WGS sequence"/>
</dbReference>
<proteinExistence type="inferred from homology"/>
<dbReference type="InParanoid" id="E4UX30"/>